<protein>
    <submittedName>
        <fullName evidence="1">Uncharacterized protein</fullName>
    </submittedName>
</protein>
<keyword evidence="2" id="KW-1185">Reference proteome</keyword>
<comment type="caution">
    <text evidence="1">The sequence shown here is derived from an EMBL/GenBank/DDBJ whole genome shotgun (WGS) entry which is preliminary data.</text>
</comment>
<evidence type="ECO:0000313" key="2">
    <source>
        <dbReference type="Proteomes" id="UP001239111"/>
    </source>
</evidence>
<evidence type="ECO:0000313" key="1">
    <source>
        <dbReference type="EMBL" id="KAJ8683004.1"/>
    </source>
</evidence>
<name>A0ACC2PHD4_9HYME</name>
<organism evidence="1 2">
    <name type="scientific">Eretmocerus hayati</name>
    <dbReference type="NCBI Taxonomy" id="131215"/>
    <lineage>
        <taxon>Eukaryota</taxon>
        <taxon>Metazoa</taxon>
        <taxon>Ecdysozoa</taxon>
        <taxon>Arthropoda</taxon>
        <taxon>Hexapoda</taxon>
        <taxon>Insecta</taxon>
        <taxon>Pterygota</taxon>
        <taxon>Neoptera</taxon>
        <taxon>Endopterygota</taxon>
        <taxon>Hymenoptera</taxon>
        <taxon>Apocrita</taxon>
        <taxon>Proctotrupomorpha</taxon>
        <taxon>Chalcidoidea</taxon>
        <taxon>Aphelinidae</taxon>
        <taxon>Aphelininae</taxon>
        <taxon>Eretmocerus</taxon>
    </lineage>
</organism>
<reference evidence="1" key="1">
    <citation type="submission" date="2023-04" db="EMBL/GenBank/DDBJ databases">
        <title>A chromosome-level genome assembly of the parasitoid wasp Eretmocerus hayati.</title>
        <authorList>
            <person name="Zhong Y."/>
            <person name="Liu S."/>
            <person name="Liu Y."/>
        </authorList>
    </citation>
    <scope>NUCLEOTIDE SEQUENCE</scope>
    <source>
        <strain evidence="1">ZJU_SS_LIU_2023</strain>
    </source>
</reference>
<dbReference type="EMBL" id="CM056741">
    <property type="protein sequence ID" value="KAJ8683004.1"/>
    <property type="molecule type" value="Genomic_DNA"/>
</dbReference>
<gene>
    <name evidence="1" type="ORF">QAD02_018796</name>
</gene>
<sequence length="2042" mass="227548">MDRYRNLFKQNNLRSKRNNKVQEFLQGRKNRRSEAMDTVRQFTPEDFVIEGEEKLPTSASKKQNRPFVVGKVRHKIHSPPFLHQPVGSKEKRKITPLKSFAPTNYQFRKRFLINSPSPTKYENYRLSPFSKKSSSSKKTNSKLAKPDGDHVTMRSYKKVTPANPHPNEPLNTPVFGRENCEDIHGNARKQLWPDPSEEVIFGRSNVARALKLKDSTPRSPQGPFEIKSREISITQEKEDIISSSLMFHKKFEKIVQNMDTDYSDQFDVSEPGRIENSQSFVNDNELVVAEQGAPSNNQDHENDDSHVTSRVSRITTRSPHRLIQNRSDNKDSISKSLKSSHEDRFDDESSQNSLSNDTKDMSDLTNQSLLNTENDSSSFNLGQADVLNKAFDVFPENISHHCGQKNASNLSSPISLECREEMMNSSPSTDNSHKSSDKEDQSSSEERTDLLFLRTTTSLDCTEKQTRDSLEKFDTGMDNNKSYEALSDISSPTLLVRNPPDSDESLTMQIFPPIKGSSSMLRKKEEIVPSRIAALNNGLEFQKVAEYSTTDDFSPLATTEPSPVNVLDISSTITTDLEVRKGSLSPEKNASIEEFEDPLDVHLSDDNQNISSLSIREEEDPDGEDLKKHERISQNYYGVSRINVYVDPPLDEQRCSTAVRNKSESSHDSFQENDESLYNSTQRPEMSFSKRGETSNGSAKSSSSTRSLNNSPPSLQVRNSDNFDELNDTKVMETEPSDGSDESPMKTPHDLPRHSNQTDLSLKRATFGITESNAGDFKSSSVSHSPDRRSKPQFAELRRSSRLSQTSNQINEDVSIPENLFASTKTSLQNKEIASNSNTSFSNETTAKDYEVNSEDEINDVSTISLGNSGVNQRMTDKSFSLGFSSVNVSQIHPEFEIRISKQFPIAETADEKYVEVKADVMQTLSSSQRKGLRSSSNQMKSTEQNCDSPIYSMNESSADSSQNLLELMASQELEESVGDSSIHEGGEKNTLYTSRRSSTALVEPHGLGTQKEFLEDEILVEILSRKSRSSLKSNSSEVDKSFSNTDSPHSVNQSSVVDEKLQEVKNDGELENVEDHSEVQSRKSEYLGTFTNSEVANSFSSVDRSFTTRQSLAEDVGSHPVEIEEDSERFETLIKTSSRKSRYSSRFSISEINKSSTYTDSSIPATQSLKMVSESDEFEADEVLGSNEIVNEVSMNDSKYSSRSNNSELVKSCSYTSSSHAEQKSSVADVESPEIEASKKLESIKEPNEISSRTSRCMSKHSNSELERSLSKNHSSHMASESPIVTVVSHEFETVEVPAKNVTTFEISSRKSRSSMRLDKSGVQESFPSKDSSEDGSVKNFENEVDPPNLEFASEKCNESTSLVETEIASINTKQGESMRAADISRTPVNKKKEDHRVVELLSIENNKENLEPNHNSMQGSPYKLRIRTPKNQSSPAMILKNSTPSQSRDEISGNTSAASIKEEISNASSMKRQEKKKYLGVSKLISTGTSEEGASVPTSPYSLRIRTPKSQNSTNKRTPLKSRENVEIGSEKRDTKNTPESAKTYTTEEKKRRKGRLGKCVAENETDNGDPSDKLGTKMPQNQELSTSAEPDLEVEPVLETQTTKRRRAVKASSKNTIQDELGIHNSPYKLRARTPRNGKKEATLTVDSTPLKSQDEVEQSAETEKNQDGNVATTLSDAATVSCRGKKPRKAAKVLLKSQDEVDENTKPEMVQMEELPKTLIEPDKNQEGPKCREIAKNVTKNLVIKQTGIPDSPSKLRNKTPITQKGALENSTPCKSQEKIADLDVEEVARDEVFQTPNEPGVKSLDKKKSRRAVKNISESLAVEGASDEGSRYKLRSRTPKSQKDTISVENKKSSSKKTPQKKRTRGAVARALPMDLPGIVIDFENPSTVDETNENSPPSTPKSPIVVPFRKENPQTSKQQEVEAVDIASDDEELDYREFLARVIAKRALEVTLSPMTPSLNARRAKTPNKIPGLCITSETPKTPLTIVPAPIEESPKASMASPMRLLSLRNRAISITPSPKKKTPRVTTFSNDLSSL</sequence>
<proteinExistence type="predicted"/>
<dbReference type="Proteomes" id="UP001239111">
    <property type="component" value="Chromosome 1"/>
</dbReference>
<accession>A0ACC2PHD4</accession>